<dbReference type="PROSITE" id="PS51257">
    <property type="entry name" value="PROKAR_LIPOPROTEIN"/>
    <property type="match status" value="1"/>
</dbReference>
<dbReference type="EC" id="3.4.16.4" evidence="2"/>
<feature type="domain" description="Beta-lactamase-related" evidence="1">
    <location>
        <begin position="68"/>
        <end position="338"/>
    </location>
</feature>
<protein>
    <submittedName>
        <fullName evidence="2">Serine-type D-Ala-D-Ala carboxypeptidase</fullName>
        <ecNumber evidence="2">3.4.16.4</ecNumber>
    </submittedName>
</protein>
<dbReference type="InterPro" id="IPR001466">
    <property type="entry name" value="Beta-lactam-related"/>
</dbReference>
<dbReference type="SUPFAM" id="SSF56601">
    <property type="entry name" value="beta-lactamase/transpeptidase-like"/>
    <property type="match status" value="1"/>
</dbReference>
<dbReference type="Gene3D" id="3.40.710.10">
    <property type="entry name" value="DD-peptidase/beta-lactamase superfamily"/>
    <property type="match status" value="1"/>
</dbReference>
<organism evidence="2 3">
    <name type="scientific">Azospirillum baldaniorum</name>
    <dbReference type="NCBI Taxonomy" id="1064539"/>
    <lineage>
        <taxon>Bacteria</taxon>
        <taxon>Pseudomonadati</taxon>
        <taxon>Pseudomonadota</taxon>
        <taxon>Alphaproteobacteria</taxon>
        <taxon>Rhodospirillales</taxon>
        <taxon>Azospirillaceae</taxon>
        <taxon>Azospirillum</taxon>
    </lineage>
</organism>
<dbReference type="GO" id="GO:0009002">
    <property type="term" value="F:serine-type D-Ala-D-Ala carboxypeptidase activity"/>
    <property type="evidence" value="ECO:0007669"/>
    <property type="project" value="UniProtKB-EC"/>
</dbReference>
<dbReference type="InterPro" id="IPR012338">
    <property type="entry name" value="Beta-lactam/transpept-like"/>
</dbReference>
<accession>A0A9P1JSY1</accession>
<dbReference type="PANTHER" id="PTHR43283:SF18">
    <property type="match status" value="1"/>
</dbReference>
<dbReference type="EMBL" id="HE577327">
    <property type="protein sequence ID" value="CCC99182.1"/>
    <property type="molecule type" value="Genomic_DNA"/>
</dbReference>
<keyword evidence="2" id="KW-0645">Protease</keyword>
<dbReference type="RefSeq" id="WP_014241363.1">
    <property type="nucleotide sequence ID" value="NC_016617.1"/>
</dbReference>
<keyword evidence="2" id="KW-0121">Carboxypeptidase</keyword>
<name>A0A9P1JSY1_9PROT</name>
<dbReference type="Proteomes" id="UP000007319">
    <property type="component" value="Chromosome"/>
</dbReference>
<sequence>MRISRRNLLLAGATFPLLTSCASDIIELRERPVSALAEELDVCSATYATLQSGIPAAPVALSGCGENTTRADTIFQAASLTKPVVAFAALQLVLDGRLDLDAPASHYLPAGYKHFHSVLARSPGDPHDVMPGNALSRISVAQLLNHTSGLPNWSSETLSFESEPGERWGYSGEGFVILQAVIEAITNTELSAYLDENVFGTLGMASTSLIWRDAFAERAVVGTTAFGFKRQVRFKSAVAAASLYTTAADYARFMSALLTNDRLLSLVLAKPVEVDRELGLAWGLGWGIERAPGGPYIWQWGNNPGFRAFAMASVLSKDGFVILTNSDHGLPLAASVARSVLPGEHNAFRFPWVA</sequence>
<dbReference type="KEGG" id="abs:AZOBR_180252"/>
<keyword evidence="3" id="KW-1185">Reference proteome</keyword>
<dbReference type="Pfam" id="PF00144">
    <property type="entry name" value="Beta-lactamase"/>
    <property type="match status" value="1"/>
</dbReference>
<keyword evidence="2" id="KW-0378">Hydrolase</keyword>
<dbReference type="AlphaFoldDB" id="A0A9P1JSY1"/>
<proteinExistence type="predicted"/>
<dbReference type="PANTHER" id="PTHR43283">
    <property type="entry name" value="BETA-LACTAMASE-RELATED"/>
    <property type="match status" value="1"/>
</dbReference>
<evidence type="ECO:0000259" key="1">
    <source>
        <dbReference type="Pfam" id="PF00144"/>
    </source>
</evidence>
<reference evidence="2 3" key="1">
    <citation type="journal article" date="2011" name="PLoS Genet.">
        <title>Azospirillum genomes reveal transition of bacteria from aquatic to terrestrial environments.</title>
        <authorList>
            <person name="Wisniewski-Dye F."/>
            <person name="Borziak K."/>
            <person name="Khalsa-Moyers G."/>
            <person name="Alexandre G."/>
            <person name="Sukharnikov L.O."/>
            <person name="Wuichet K."/>
            <person name="Hurst G.B."/>
            <person name="McDonald W.H."/>
            <person name="Robertson J.S."/>
            <person name="Barbe V."/>
            <person name="Calteau A."/>
            <person name="Rouy Z."/>
            <person name="Mangenot S."/>
            <person name="Prigent-Combaret C."/>
            <person name="Normand P."/>
            <person name="Boyer M."/>
            <person name="Siguier P."/>
            <person name="Dessaux Y."/>
            <person name="Elmerich C."/>
            <person name="Condemine G."/>
            <person name="Krishnen G."/>
            <person name="Kennedy I."/>
            <person name="Paterson A.H."/>
            <person name="Gonzalez V."/>
            <person name="Mavingui P."/>
            <person name="Zhulin I.B."/>
        </authorList>
    </citation>
    <scope>NUCLEOTIDE SEQUENCE [LARGE SCALE GENOMIC DNA]</scope>
    <source>
        <strain evidence="2 3">Sp245</strain>
    </source>
</reference>
<evidence type="ECO:0000313" key="3">
    <source>
        <dbReference type="Proteomes" id="UP000007319"/>
    </source>
</evidence>
<dbReference type="InterPro" id="IPR050789">
    <property type="entry name" value="Diverse_Enzym_Activities"/>
</dbReference>
<gene>
    <name evidence="2" type="ORF">AZOBR_180252</name>
</gene>
<evidence type="ECO:0000313" key="2">
    <source>
        <dbReference type="EMBL" id="CCC99182.1"/>
    </source>
</evidence>